<proteinExistence type="predicted"/>
<reference evidence="2 3" key="1">
    <citation type="submission" date="2016-12" db="EMBL/GenBank/DDBJ databases">
        <title>Draft Genome Sequence of Mercury Resistant Pseudomonas DRA525.</title>
        <authorList>
            <person name="Drace K.M."/>
        </authorList>
    </citation>
    <scope>NUCLEOTIDE SEQUENCE [LARGE SCALE GENOMIC DNA]</scope>
    <source>
        <strain evidence="2 3">DRA525</strain>
    </source>
</reference>
<dbReference type="InterPro" id="IPR009506">
    <property type="entry name" value="YjiS-like"/>
</dbReference>
<evidence type="ECO:0000313" key="2">
    <source>
        <dbReference type="EMBL" id="APO85317.1"/>
    </source>
</evidence>
<dbReference type="Proteomes" id="UP000185146">
    <property type="component" value="Chromosome"/>
</dbReference>
<dbReference type="Pfam" id="PF06568">
    <property type="entry name" value="YjiS-like"/>
    <property type="match status" value="1"/>
</dbReference>
<gene>
    <name evidence="2" type="ORF">BL240_04260</name>
</gene>
<name>A0A1L5PYR5_PSEPU</name>
<sequence>MQRPARWLQLYRQRQELASLSDATLHDLGLSRADIQQEAERHFWDDPLRK</sequence>
<evidence type="ECO:0000259" key="1">
    <source>
        <dbReference type="Pfam" id="PF06568"/>
    </source>
</evidence>
<evidence type="ECO:0000313" key="3">
    <source>
        <dbReference type="Proteomes" id="UP000185146"/>
    </source>
</evidence>
<accession>A0A1L5PYR5</accession>
<dbReference type="EMBL" id="CP018743">
    <property type="protein sequence ID" value="APO85317.1"/>
    <property type="molecule type" value="Genomic_DNA"/>
</dbReference>
<protein>
    <submittedName>
        <fullName evidence="2">DUF1127 domain-containing protein</fullName>
    </submittedName>
</protein>
<feature type="domain" description="YjiS-like" evidence="1">
    <location>
        <begin position="5"/>
        <end position="36"/>
    </location>
</feature>
<dbReference type="AlphaFoldDB" id="A0A1L5PYR5"/>
<organism evidence="2 3">
    <name type="scientific">Pseudomonas putida</name>
    <name type="common">Arthrobacter siderocapsulatus</name>
    <dbReference type="NCBI Taxonomy" id="303"/>
    <lineage>
        <taxon>Bacteria</taxon>
        <taxon>Pseudomonadati</taxon>
        <taxon>Pseudomonadota</taxon>
        <taxon>Gammaproteobacteria</taxon>
        <taxon>Pseudomonadales</taxon>
        <taxon>Pseudomonadaceae</taxon>
        <taxon>Pseudomonas</taxon>
    </lineage>
</organism>